<evidence type="ECO:0000313" key="12">
    <source>
        <dbReference type="Proteomes" id="UP000054359"/>
    </source>
</evidence>
<dbReference type="STRING" id="407821.A0A087U738"/>
<keyword evidence="6 9" id="KW-1133">Transmembrane helix</keyword>
<evidence type="ECO:0000256" key="7">
    <source>
        <dbReference type="ARBA" id="ARBA00023065"/>
    </source>
</evidence>
<feature type="non-terminal residue" evidence="11">
    <location>
        <position position="175"/>
    </location>
</feature>
<dbReference type="GO" id="GO:0005452">
    <property type="term" value="F:solute:inorganic anion antiporter activity"/>
    <property type="evidence" value="ECO:0007669"/>
    <property type="project" value="InterPro"/>
</dbReference>
<keyword evidence="5 9" id="KW-0812">Transmembrane</keyword>
<proteinExistence type="inferred from homology"/>
<dbReference type="InterPro" id="IPR011531">
    <property type="entry name" value="HCO3_transpt-like_TM_dom"/>
</dbReference>
<keyword evidence="7" id="KW-0406">Ion transport</keyword>
<gene>
    <name evidence="11" type="ORF">X975_08956</name>
</gene>
<keyword evidence="8 9" id="KW-0472">Membrane</keyword>
<dbReference type="FunFam" id="1.10.287.570:FF:000002">
    <property type="entry name" value="Solute carrier family 4 member 11"/>
    <property type="match status" value="1"/>
</dbReference>
<keyword evidence="12" id="KW-1185">Reference proteome</keyword>
<evidence type="ECO:0000256" key="9">
    <source>
        <dbReference type="SAM" id="Phobius"/>
    </source>
</evidence>
<dbReference type="AlphaFoldDB" id="A0A087U738"/>
<evidence type="ECO:0000256" key="6">
    <source>
        <dbReference type="ARBA" id="ARBA00022989"/>
    </source>
</evidence>
<keyword evidence="4" id="KW-1003">Cell membrane</keyword>
<dbReference type="InterPro" id="IPR016152">
    <property type="entry name" value="PTrfase/Anion_transptr"/>
</dbReference>
<dbReference type="GO" id="GO:0006820">
    <property type="term" value="P:monoatomic anion transport"/>
    <property type="evidence" value="ECO:0007669"/>
    <property type="project" value="InterPro"/>
</dbReference>
<evidence type="ECO:0000313" key="11">
    <source>
        <dbReference type="EMBL" id="KFM73177.1"/>
    </source>
</evidence>
<dbReference type="InterPro" id="IPR003020">
    <property type="entry name" value="HCO3_transpt_euk"/>
</dbReference>
<organism evidence="11 12">
    <name type="scientific">Stegodyphus mimosarum</name>
    <name type="common">African social velvet spider</name>
    <dbReference type="NCBI Taxonomy" id="407821"/>
    <lineage>
        <taxon>Eukaryota</taxon>
        <taxon>Metazoa</taxon>
        <taxon>Ecdysozoa</taxon>
        <taxon>Arthropoda</taxon>
        <taxon>Chelicerata</taxon>
        <taxon>Arachnida</taxon>
        <taxon>Araneae</taxon>
        <taxon>Araneomorphae</taxon>
        <taxon>Entelegynae</taxon>
        <taxon>Eresoidea</taxon>
        <taxon>Eresidae</taxon>
        <taxon>Stegodyphus</taxon>
    </lineage>
</organism>
<dbReference type="OrthoDB" id="1735926at2759"/>
<accession>A0A087U738</accession>
<dbReference type="GO" id="GO:0016323">
    <property type="term" value="C:basolateral plasma membrane"/>
    <property type="evidence" value="ECO:0007669"/>
    <property type="project" value="TreeGrafter"/>
</dbReference>
<dbReference type="Pfam" id="PF00955">
    <property type="entry name" value="HCO3_cotransp"/>
    <property type="match status" value="1"/>
</dbReference>
<dbReference type="SUPFAM" id="SSF55804">
    <property type="entry name" value="Phoshotransferase/anion transport protein"/>
    <property type="match status" value="1"/>
</dbReference>
<comment type="subcellular location">
    <subcellularLocation>
        <location evidence="1">Cell membrane</location>
        <topology evidence="1">Multi-pass membrane protein</topology>
    </subcellularLocation>
</comment>
<feature type="domain" description="PTS EIIA type-2" evidence="10">
    <location>
        <begin position="1"/>
        <end position="84"/>
    </location>
</feature>
<dbReference type="Gene3D" id="3.40.930.10">
    <property type="entry name" value="Mannitol-specific EII, Chain A"/>
    <property type="match status" value="1"/>
</dbReference>
<dbReference type="PANTHER" id="PTHR11453:SF127">
    <property type="entry name" value="SOLUTE CARRIER FAMILY 4 MEMBER 11"/>
    <property type="match status" value="1"/>
</dbReference>
<feature type="transmembrane region" description="Helical" evidence="9">
    <location>
        <begin position="151"/>
        <end position="168"/>
    </location>
</feature>
<evidence type="ECO:0000256" key="3">
    <source>
        <dbReference type="ARBA" id="ARBA00022448"/>
    </source>
</evidence>
<reference evidence="11 12" key="1">
    <citation type="submission" date="2013-11" db="EMBL/GenBank/DDBJ databases">
        <title>Genome sequencing of Stegodyphus mimosarum.</title>
        <authorList>
            <person name="Bechsgaard J."/>
        </authorList>
    </citation>
    <scope>NUCLEOTIDE SEQUENCE [LARGE SCALE GENOMIC DNA]</scope>
</reference>
<dbReference type="PANTHER" id="PTHR11453">
    <property type="entry name" value="ANION EXCHANGE PROTEIN"/>
    <property type="match status" value="1"/>
</dbReference>
<evidence type="ECO:0000259" key="10">
    <source>
        <dbReference type="PROSITE" id="PS51094"/>
    </source>
</evidence>
<keyword evidence="3" id="KW-0813">Transport</keyword>
<dbReference type="OMA" id="NDNNTHG"/>
<dbReference type="PROSITE" id="PS51094">
    <property type="entry name" value="PTS_EIIA_TYPE_2"/>
    <property type="match status" value="1"/>
</dbReference>
<evidence type="ECO:0000256" key="1">
    <source>
        <dbReference type="ARBA" id="ARBA00004651"/>
    </source>
</evidence>
<protein>
    <submittedName>
        <fullName evidence="11">Sodium bicarbonate transporter-like protein 11</fullName>
    </submittedName>
</protein>
<evidence type="ECO:0000256" key="2">
    <source>
        <dbReference type="ARBA" id="ARBA00010993"/>
    </source>
</evidence>
<dbReference type="Gene3D" id="1.10.287.570">
    <property type="entry name" value="Helical hairpin bin"/>
    <property type="match status" value="1"/>
</dbReference>
<dbReference type="EMBL" id="KK118521">
    <property type="protein sequence ID" value="KFM73177.1"/>
    <property type="molecule type" value="Genomic_DNA"/>
</dbReference>
<dbReference type="Proteomes" id="UP000054359">
    <property type="component" value="Unassembled WGS sequence"/>
</dbReference>
<evidence type="ECO:0000256" key="5">
    <source>
        <dbReference type="ARBA" id="ARBA00022692"/>
    </source>
</evidence>
<evidence type="ECO:0000256" key="4">
    <source>
        <dbReference type="ARBA" id="ARBA00022475"/>
    </source>
</evidence>
<comment type="similarity">
    <text evidence="2">Belongs to the anion exchanger (TC 2.A.31) family.</text>
</comment>
<evidence type="ECO:0000256" key="8">
    <source>
        <dbReference type="ARBA" id="ARBA00023136"/>
    </source>
</evidence>
<name>A0A087U738_STEMI</name>
<dbReference type="GO" id="GO:0050801">
    <property type="term" value="P:monoatomic ion homeostasis"/>
    <property type="evidence" value="ECO:0007669"/>
    <property type="project" value="TreeGrafter"/>
</dbReference>
<dbReference type="InterPro" id="IPR002178">
    <property type="entry name" value="PTS_EIIA_type-2_dom"/>
</dbReference>
<sequence length="175" mass="19843">MCNLASLQKRHVAIARLKHPANMGRTLHEVRFFILVLTPSKEKGTKNALETGRTFATIFADMDFRQRLLEVHSEAEFKNVLLKHAQDLAAEQSNPSKRLGAHDGDLDFDETRCRLAQGLWDDIRRRSSLYISDFVDGFVGHKTIHKTISTIFFLYFACILPTIAFGALNDNNTHG</sequence>